<dbReference type="EMBL" id="CABVIK010000068">
    <property type="protein sequence ID" value="VVP62245.1"/>
    <property type="molecule type" value="Genomic_DNA"/>
</dbReference>
<dbReference type="Proteomes" id="UP000349468">
    <property type="component" value="Unassembled WGS sequence"/>
</dbReference>
<protein>
    <submittedName>
        <fullName evidence="1">Uncharacterized protein</fullName>
    </submittedName>
</protein>
<dbReference type="AlphaFoldDB" id="A0A5E7QL55"/>
<proteinExistence type="predicted"/>
<gene>
    <name evidence="1" type="ORF">PS870_06550</name>
</gene>
<name>A0A5E7QL55_PSEFL</name>
<reference evidence="1 2" key="1">
    <citation type="submission" date="2019-09" db="EMBL/GenBank/DDBJ databases">
        <authorList>
            <person name="Chandra G."/>
            <person name="Truman W A."/>
        </authorList>
    </citation>
    <scope>NUCLEOTIDE SEQUENCE [LARGE SCALE GENOMIC DNA]</scope>
    <source>
        <strain evidence="1">PS870</strain>
    </source>
</reference>
<evidence type="ECO:0000313" key="2">
    <source>
        <dbReference type="Proteomes" id="UP000349468"/>
    </source>
</evidence>
<organism evidence="1 2">
    <name type="scientific">Pseudomonas fluorescens</name>
    <dbReference type="NCBI Taxonomy" id="294"/>
    <lineage>
        <taxon>Bacteria</taxon>
        <taxon>Pseudomonadati</taxon>
        <taxon>Pseudomonadota</taxon>
        <taxon>Gammaproteobacteria</taxon>
        <taxon>Pseudomonadales</taxon>
        <taxon>Pseudomonadaceae</taxon>
        <taxon>Pseudomonas</taxon>
    </lineage>
</organism>
<accession>A0A5E7QL55</accession>
<evidence type="ECO:0000313" key="1">
    <source>
        <dbReference type="EMBL" id="VVP62245.1"/>
    </source>
</evidence>
<sequence length="105" mass="10760">MRLNSDSSFSWSAPPVMAALTAPLDCTPSMAAPSVIRLPTGVLLASPVVSACTCTISVPPGVTVAVCRTVKVTESERTICVPLLTITPAVPRKVTSPSAAVAVLR</sequence>